<dbReference type="HOGENOM" id="CLU_533061_0_0_7"/>
<organism evidence="1 2">
    <name type="scientific">Sorangium cellulosum (strain So ce56)</name>
    <name type="common">Polyangium cellulosum (strain So ce56)</name>
    <dbReference type="NCBI Taxonomy" id="448385"/>
    <lineage>
        <taxon>Bacteria</taxon>
        <taxon>Pseudomonadati</taxon>
        <taxon>Myxococcota</taxon>
        <taxon>Polyangia</taxon>
        <taxon>Polyangiales</taxon>
        <taxon>Polyangiaceae</taxon>
        <taxon>Sorangium</taxon>
    </lineage>
</organism>
<accession>A9F447</accession>
<dbReference type="Proteomes" id="UP000002139">
    <property type="component" value="Chromosome"/>
</dbReference>
<evidence type="ECO:0000313" key="1">
    <source>
        <dbReference type="EMBL" id="CAN97674.1"/>
    </source>
</evidence>
<dbReference type="AlphaFoldDB" id="A9F447"/>
<keyword evidence="2" id="KW-1185">Reference proteome</keyword>
<name>A9F447_SORC5</name>
<dbReference type="EMBL" id="AM746676">
    <property type="protein sequence ID" value="CAN97674.1"/>
    <property type="molecule type" value="Genomic_DNA"/>
</dbReference>
<protein>
    <submittedName>
        <fullName evidence="1">Uncharacterized protein</fullName>
    </submittedName>
</protein>
<gene>
    <name evidence="1" type="ordered locus">sce7505</name>
</gene>
<proteinExistence type="predicted"/>
<dbReference type="KEGG" id="scl:sce7505"/>
<evidence type="ECO:0000313" key="2">
    <source>
        <dbReference type="Proteomes" id="UP000002139"/>
    </source>
</evidence>
<dbReference type="eggNOG" id="COG0470">
    <property type="taxonomic scope" value="Bacteria"/>
</dbReference>
<reference evidence="1 2" key="1">
    <citation type="journal article" date="2007" name="Nat. Biotechnol.">
        <title>Complete genome sequence of the myxobacterium Sorangium cellulosum.</title>
        <authorList>
            <person name="Schneiker S."/>
            <person name="Perlova O."/>
            <person name="Kaiser O."/>
            <person name="Gerth K."/>
            <person name="Alici A."/>
            <person name="Altmeyer M.O."/>
            <person name="Bartels D."/>
            <person name="Bekel T."/>
            <person name="Beyer S."/>
            <person name="Bode E."/>
            <person name="Bode H.B."/>
            <person name="Bolten C.J."/>
            <person name="Choudhuri J.V."/>
            <person name="Doss S."/>
            <person name="Elnakady Y.A."/>
            <person name="Frank B."/>
            <person name="Gaigalat L."/>
            <person name="Goesmann A."/>
            <person name="Groeger C."/>
            <person name="Gross F."/>
            <person name="Jelsbak L."/>
            <person name="Jelsbak L."/>
            <person name="Kalinowski J."/>
            <person name="Kegler C."/>
            <person name="Knauber T."/>
            <person name="Konietzny S."/>
            <person name="Kopp M."/>
            <person name="Krause L."/>
            <person name="Krug D."/>
            <person name="Linke B."/>
            <person name="Mahmud T."/>
            <person name="Martinez-Arias R."/>
            <person name="McHardy A.C."/>
            <person name="Merai M."/>
            <person name="Meyer F."/>
            <person name="Mormann S."/>
            <person name="Munoz-Dorado J."/>
            <person name="Perez J."/>
            <person name="Pradella S."/>
            <person name="Rachid S."/>
            <person name="Raddatz G."/>
            <person name="Rosenau F."/>
            <person name="Rueckert C."/>
            <person name="Sasse F."/>
            <person name="Scharfe M."/>
            <person name="Schuster S.C."/>
            <person name="Suen G."/>
            <person name="Treuner-Lange A."/>
            <person name="Velicer G.J."/>
            <person name="Vorholter F.-J."/>
            <person name="Weissman K.J."/>
            <person name="Welch R.D."/>
            <person name="Wenzel S.C."/>
            <person name="Whitworth D.E."/>
            <person name="Wilhelm S."/>
            <person name="Wittmann C."/>
            <person name="Bloecker H."/>
            <person name="Puehler A."/>
            <person name="Mueller R."/>
        </authorList>
    </citation>
    <scope>NUCLEOTIDE SEQUENCE [LARGE SCALE GENOMIC DNA]</scope>
    <source>
        <strain evidence="2">So ce56</strain>
    </source>
</reference>
<sequence length="511" mass="57409">MAGTLELVGPAELPPAPWTKDVRDEAERARSMVLSQLTWPSVMVRERACVVISEILMSEEDGGMQDAVVDWIEKQALATLRANGLLALVRAGRAWPPSRRLPAGDLLSCLLLQELGASGWSEGTLEYSQTVPANFAPERFFRRYVQNFLPSSYTMRADRIEKMVARGFWRQWGYEWSLLCERTSVEVSEESLTYWSRRESGHVIADVALSDVYRSSFLRAIAWALSSKRIKPDDGRYFAFLACPVDLGLWRVRPGRMPAWWPHTTVDEGPIDTTVARVWRDVEDLWKAQQSVAGTSYIAHASGFIAESANGRIVYQIEIHGFFQKCYGTDTPEPADVVDAVSRATGRVAGEPSFLHFAGPVADDGFGGLADRIADWGVAPAAIQVDGLPIQRWQFWRAMRGVWLPPTYMSDEPAIATCHETGVESRAGDELLGRWFDWTDALREHIGESDVKPRTGEILEAPKTVVDRFASRSRSMFCWAVRLTCIHRERSYQKREVATTERVFGVTSLIT</sequence>